<keyword evidence="1" id="KW-0472">Membrane</keyword>
<dbReference type="Proteomes" id="UP000229901">
    <property type="component" value="Unassembled WGS sequence"/>
</dbReference>
<name>A0A2H0V6A9_9BACT</name>
<dbReference type="EMBL" id="PFAP01000001">
    <property type="protein sequence ID" value="PIR94644.1"/>
    <property type="molecule type" value="Genomic_DNA"/>
</dbReference>
<accession>A0A2H0V6A9</accession>
<evidence type="ECO:0000313" key="3">
    <source>
        <dbReference type="Proteomes" id="UP000229901"/>
    </source>
</evidence>
<sequence>MEENLPTPEPTVAQTSKTWMIVGIIFIVLSVLLSGVVVWQFLDVDEPIFYCEETGNAITEPDEVDVEEEGVVEDKNDSTESEATVCKYDHLDLPAVAFIRPGLLTDAEKAELNEKFINPFIAYESSDLTSLIIEVPSKNGEAYHITSVYSGEQQNGTGQFQLESRGSLNYWSPSCMGDCPFTEAFIGDYPEVIAEYNRLNKR</sequence>
<reference evidence="3" key="1">
    <citation type="submission" date="2017-09" db="EMBL/GenBank/DDBJ databases">
        <title>Depth-based differentiation of microbial function through sediment-hosted aquifers and enrichment of novel symbionts in the deep terrestrial subsurface.</title>
        <authorList>
            <person name="Probst A.J."/>
            <person name="Ladd B."/>
            <person name="Jarett J.K."/>
            <person name="Geller-Mcgrath D.E."/>
            <person name="Sieber C.M.K."/>
            <person name="Emerson J.B."/>
            <person name="Anantharaman K."/>
            <person name="Thomas B.C."/>
            <person name="Malmstrom R."/>
            <person name="Stieglmeier M."/>
            <person name="Klingl A."/>
            <person name="Woyke T."/>
            <person name="Ryan C.M."/>
            <person name="Banfield J.F."/>
        </authorList>
    </citation>
    <scope>NUCLEOTIDE SEQUENCE [LARGE SCALE GENOMIC DNA]</scope>
</reference>
<gene>
    <name evidence="2" type="ORF">COT97_00070</name>
</gene>
<comment type="caution">
    <text evidence="2">The sequence shown here is derived from an EMBL/GenBank/DDBJ whole genome shotgun (WGS) entry which is preliminary data.</text>
</comment>
<evidence type="ECO:0000313" key="2">
    <source>
        <dbReference type="EMBL" id="PIR94644.1"/>
    </source>
</evidence>
<keyword evidence="1" id="KW-1133">Transmembrane helix</keyword>
<protein>
    <submittedName>
        <fullName evidence="2">Uncharacterized protein</fullName>
    </submittedName>
</protein>
<organism evidence="2 3">
    <name type="scientific">Candidatus Falkowbacteria bacterium CG10_big_fil_rev_8_21_14_0_10_39_11</name>
    <dbReference type="NCBI Taxonomy" id="1974565"/>
    <lineage>
        <taxon>Bacteria</taxon>
        <taxon>Candidatus Falkowiibacteriota</taxon>
    </lineage>
</organism>
<evidence type="ECO:0000256" key="1">
    <source>
        <dbReference type="SAM" id="Phobius"/>
    </source>
</evidence>
<feature type="transmembrane region" description="Helical" evidence="1">
    <location>
        <begin position="20"/>
        <end position="42"/>
    </location>
</feature>
<proteinExistence type="predicted"/>
<keyword evidence="1" id="KW-0812">Transmembrane</keyword>
<dbReference type="AlphaFoldDB" id="A0A2H0V6A9"/>